<comment type="caution">
    <text evidence="2">The sequence shown here is derived from an EMBL/GenBank/DDBJ whole genome shotgun (WGS) entry which is preliminary data.</text>
</comment>
<evidence type="ECO:0000313" key="2">
    <source>
        <dbReference type="EMBL" id="KAF2895882.1"/>
    </source>
</evidence>
<gene>
    <name evidence="2" type="ORF">ILUMI_10296</name>
</gene>
<dbReference type="SUPFAM" id="SSF54648">
    <property type="entry name" value="DLC"/>
    <property type="match status" value="1"/>
</dbReference>
<dbReference type="EMBL" id="VTPC01005570">
    <property type="protein sequence ID" value="KAF2895882.1"/>
    <property type="molecule type" value="Genomic_DNA"/>
</dbReference>
<name>A0A8K0D465_IGNLU</name>
<feature type="chain" id="PRO_5035425781" evidence="1">
    <location>
        <begin position="18"/>
        <end position="129"/>
    </location>
</feature>
<dbReference type="GO" id="GO:0007017">
    <property type="term" value="P:microtubule-based process"/>
    <property type="evidence" value="ECO:0007669"/>
    <property type="project" value="InterPro"/>
</dbReference>
<reference evidence="2" key="1">
    <citation type="submission" date="2019-08" db="EMBL/GenBank/DDBJ databases">
        <title>The genome of the North American firefly Photinus pyralis.</title>
        <authorList>
            <consortium name="Photinus pyralis genome working group"/>
            <person name="Fallon T.R."/>
            <person name="Sander Lower S.E."/>
            <person name="Weng J.-K."/>
        </authorList>
    </citation>
    <scope>NUCLEOTIDE SEQUENCE</scope>
    <source>
        <strain evidence="2">TRF0915ILg1</strain>
        <tissue evidence="2">Whole body</tissue>
    </source>
</reference>
<feature type="signal peptide" evidence="1">
    <location>
        <begin position="1"/>
        <end position="17"/>
    </location>
</feature>
<sequence>MLLKALLVVCGILAVQSEEVKNPILRKTFHSDYFNGVSENSNQDVEGGAIVLKSNLPIAIQNKLAAILTQIYQGTQNELERAQAFQTNLAQLYSVYWNVIINFDVITFYSQYYILLQINGDRVLGFGLS</sequence>
<dbReference type="Proteomes" id="UP000801492">
    <property type="component" value="Unassembled WGS sequence"/>
</dbReference>
<dbReference type="OrthoDB" id="6740849at2759"/>
<dbReference type="AlphaFoldDB" id="A0A8K0D465"/>
<evidence type="ECO:0000313" key="3">
    <source>
        <dbReference type="Proteomes" id="UP000801492"/>
    </source>
</evidence>
<accession>A0A8K0D465</accession>
<keyword evidence="1" id="KW-0732">Signal</keyword>
<keyword evidence="3" id="KW-1185">Reference proteome</keyword>
<dbReference type="GO" id="GO:0030286">
    <property type="term" value="C:dynein complex"/>
    <property type="evidence" value="ECO:0007669"/>
    <property type="project" value="InterPro"/>
</dbReference>
<protein>
    <submittedName>
        <fullName evidence="2">Uncharacterized protein</fullName>
    </submittedName>
</protein>
<dbReference type="InterPro" id="IPR037177">
    <property type="entry name" value="DLC_sf"/>
</dbReference>
<evidence type="ECO:0000256" key="1">
    <source>
        <dbReference type="SAM" id="SignalP"/>
    </source>
</evidence>
<proteinExistence type="predicted"/>
<organism evidence="2 3">
    <name type="scientific">Ignelater luminosus</name>
    <name type="common">Cucubano</name>
    <name type="synonym">Pyrophorus luminosus</name>
    <dbReference type="NCBI Taxonomy" id="2038154"/>
    <lineage>
        <taxon>Eukaryota</taxon>
        <taxon>Metazoa</taxon>
        <taxon>Ecdysozoa</taxon>
        <taxon>Arthropoda</taxon>
        <taxon>Hexapoda</taxon>
        <taxon>Insecta</taxon>
        <taxon>Pterygota</taxon>
        <taxon>Neoptera</taxon>
        <taxon>Endopterygota</taxon>
        <taxon>Coleoptera</taxon>
        <taxon>Polyphaga</taxon>
        <taxon>Elateriformia</taxon>
        <taxon>Elateroidea</taxon>
        <taxon>Elateridae</taxon>
        <taxon>Agrypninae</taxon>
        <taxon>Pyrophorini</taxon>
        <taxon>Ignelater</taxon>
    </lineage>
</organism>